<keyword evidence="1" id="KW-0812">Transmembrane</keyword>
<evidence type="ECO:0000256" key="1">
    <source>
        <dbReference type="SAM" id="Phobius"/>
    </source>
</evidence>
<comment type="caution">
    <text evidence="2">The sequence shown here is derived from an EMBL/GenBank/DDBJ whole genome shotgun (WGS) entry which is preliminary data.</text>
</comment>
<name>A0A9Q1AC95_SALPP</name>
<reference evidence="2" key="1">
    <citation type="submission" date="2022-11" db="EMBL/GenBank/DDBJ databases">
        <authorList>
            <person name="Hyden B.L."/>
            <person name="Feng K."/>
            <person name="Yates T."/>
            <person name="Jawdy S."/>
            <person name="Smart L.B."/>
            <person name="Muchero W."/>
        </authorList>
    </citation>
    <scope>NUCLEOTIDE SEQUENCE</scope>
    <source>
        <tissue evidence="2">Shoot tip</tissue>
    </source>
</reference>
<gene>
    <name evidence="2" type="ORF">OIU79_021980</name>
</gene>
<keyword evidence="1" id="KW-1133">Transmembrane helix</keyword>
<proteinExistence type="predicted"/>
<evidence type="ECO:0000313" key="2">
    <source>
        <dbReference type="EMBL" id="KAJ6765913.1"/>
    </source>
</evidence>
<feature type="transmembrane region" description="Helical" evidence="1">
    <location>
        <begin position="6"/>
        <end position="25"/>
    </location>
</feature>
<dbReference type="EMBL" id="JAPFFK010000004">
    <property type="protein sequence ID" value="KAJ6765913.1"/>
    <property type="molecule type" value="Genomic_DNA"/>
</dbReference>
<accession>A0A9Q1AC95</accession>
<dbReference type="AlphaFoldDB" id="A0A9Q1AC95"/>
<evidence type="ECO:0000313" key="3">
    <source>
        <dbReference type="Proteomes" id="UP001151532"/>
    </source>
</evidence>
<organism evidence="2 3">
    <name type="scientific">Salix purpurea</name>
    <name type="common">Purple osier willow</name>
    <dbReference type="NCBI Taxonomy" id="77065"/>
    <lineage>
        <taxon>Eukaryota</taxon>
        <taxon>Viridiplantae</taxon>
        <taxon>Streptophyta</taxon>
        <taxon>Embryophyta</taxon>
        <taxon>Tracheophyta</taxon>
        <taxon>Spermatophyta</taxon>
        <taxon>Magnoliopsida</taxon>
        <taxon>eudicotyledons</taxon>
        <taxon>Gunneridae</taxon>
        <taxon>Pentapetalae</taxon>
        <taxon>rosids</taxon>
        <taxon>fabids</taxon>
        <taxon>Malpighiales</taxon>
        <taxon>Salicaceae</taxon>
        <taxon>Saliceae</taxon>
        <taxon>Salix</taxon>
    </lineage>
</organism>
<keyword evidence="1" id="KW-0472">Membrane</keyword>
<sequence length="38" mass="4411">MGSNVSNKAIIFFLSPCTFVCMRFFTARRPPHFSRICK</sequence>
<dbReference type="Proteomes" id="UP001151532">
    <property type="component" value="Chromosome 4"/>
</dbReference>
<keyword evidence="3" id="KW-1185">Reference proteome</keyword>
<protein>
    <submittedName>
        <fullName evidence="2">Uncharacterized protein</fullName>
    </submittedName>
</protein>
<reference evidence="2" key="2">
    <citation type="journal article" date="2023" name="Int. J. Mol. Sci.">
        <title>De Novo Assembly and Annotation of 11 Diverse Shrub Willow (Salix) Genomes Reveals Novel Gene Organization in Sex-Linked Regions.</title>
        <authorList>
            <person name="Hyden B."/>
            <person name="Feng K."/>
            <person name="Yates T.B."/>
            <person name="Jawdy S."/>
            <person name="Cereghino C."/>
            <person name="Smart L.B."/>
            <person name="Muchero W."/>
        </authorList>
    </citation>
    <scope>NUCLEOTIDE SEQUENCE</scope>
    <source>
        <tissue evidence="2">Shoot tip</tissue>
    </source>
</reference>